<dbReference type="InterPro" id="IPR012340">
    <property type="entry name" value="NA-bd_OB-fold"/>
</dbReference>
<accession>A0A6P1ZFY9</accession>
<keyword evidence="1" id="KW-0378">Hydrolase</keyword>
<protein>
    <submittedName>
        <fullName evidence="4">DNA-binding protein</fullName>
    </submittedName>
</protein>
<evidence type="ECO:0000256" key="1">
    <source>
        <dbReference type="ARBA" id="ARBA00022801"/>
    </source>
</evidence>
<sequence length="383" mass="42815">MEASRKVEPIPQHIKRQFVRDLQSGDAVSDIFAIASARSGTAKNGPFWTLQLMDATGTVETKIWSPLSQQFPAIECGRLVFVEARASMYRDSIQLTLDRLTYVHPVVDDEDEPVDVENGDLALRVDLSEYMPSAPQKPEDMMHRLEELCRQNLHYPPWRRLMKRILGDPEIRTRFMYSPGAKAMHHAYLGGLMEHTLSVCGLCVKFAEQYPHLDREILFAAATLHDLGKAWELSGGFANDYTDAGRLMGHIQIGLERIAPFLEDSGLPDHLVLHLKHIILSHHGEYEYGSPKRPKTAEAFALHYADNLDAKMNQVANALAPVEDEAMAASENGGEPVEATGWSAFQRGLDRFLFKPRSTPGASISGNREKANKENQCSLPLKG</sequence>
<comment type="caution">
    <text evidence="4">The sequence shown here is derived from an EMBL/GenBank/DDBJ whole genome shotgun (WGS) entry which is preliminary data.</text>
</comment>
<dbReference type="EMBL" id="QMIF01000008">
    <property type="protein sequence ID" value="TVM33092.1"/>
    <property type="molecule type" value="Genomic_DNA"/>
</dbReference>
<dbReference type="InterPro" id="IPR003607">
    <property type="entry name" value="HD/PDEase_dom"/>
</dbReference>
<dbReference type="AlphaFoldDB" id="A0A6P1ZFY9"/>
<dbReference type="Gene3D" id="1.10.3210.10">
    <property type="entry name" value="Hypothetical protein af1432"/>
    <property type="match status" value="1"/>
</dbReference>
<dbReference type="CDD" id="cd00077">
    <property type="entry name" value="HDc"/>
    <property type="match status" value="1"/>
</dbReference>
<dbReference type="PANTHER" id="PTHR37294:SF1">
    <property type="entry name" value="3'-5' EXORIBONUCLEASE YHAM"/>
    <property type="match status" value="1"/>
</dbReference>
<dbReference type="PANTHER" id="PTHR37294">
    <property type="entry name" value="3'-5' EXORIBONUCLEASE YHAM"/>
    <property type="match status" value="1"/>
</dbReference>
<gene>
    <name evidence="4" type="ORF">DQK91_13100</name>
</gene>
<feature type="domain" description="HD" evidence="3">
    <location>
        <begin position="192"/>
        <end position="311"/>
    </location>
</feature>
<reference evidence="4 5" key="1">
    <citation type="submission" date="2018-06" db="EMBL/GenBank/DDBJ databases">
        <title>Complete genome of Desulfovibrio marinus P48SEP.</title>
        <authorList>
            <person name="Crispim J.S."/>
            <person name="Vidigal P.M.P."/>
            <person name="Silva L.C.F."/>
            <person name="Araujo L.C."/>
            <person name="Laguardia C.N."/>
            <person name="Dias R.S."/>
            <person name="Sousa M.P."/>
            <person name="Paula S.O."/>
            <person name="Silva C."/>
        </authorList>
    </citation>
    <scope>NUCLEOTIDE SEQUENCE [LARGE SCALE GENOMIC DNA]</scope>
    <source>
        <strain evidence="4 5">P48SEP</strain>
    </source>
</reference>
<dbReference type="InterPro" id="IPR006674">
    <property type="entry name" value="HD_domain"/>
</dbReference>
<dbReference type="GO" id="GO:0031125">
    <property type="term" value="P:rRNA 3'-end processing"/>
    <property type="evidence" value="ECO:0007669"/>
    <property type="project" value="TreeGrafter"/>
</dbReference>
<organism evidence="4 5">
    <name type="scientific">Oceanidesulfovibrio marinus</name>
    <dbReference type="NCBI Taxonomy" id="370038"/>
    <lineage>
        <taxon>Bacteria</taxon>
        <taxon>Pseudomonadati</taxon>
        <taxon>Thermodesulfobacteriota</taxon>
        <taxon>Desulfovibrionia</taxon>
        <taxon>Desulfovibrionales</taxon>
        <taxon>Desulfovibrionaceae</taxon>
        <taxon>Oceanidesulfovibrio</taxon>
    </lineage>
</organism>
<dbReference type="SUPFAM" id="SSF50249">
    <property type="entry name" value="Nucleic acid-binding proteins"/>
    <property type="match status" value="1"/>
</dbReference>
<proteinExistence type="predicted"/>
<dbReference type="GO" id="GO:0003677">
    <property type="term" value="F:DNA binding"/>
    <property type="evidence" value="ECO:0007669"/>
    <property type="project" value="UniProtKB-KW"/>
</dbReference>
<evidence type="ECO:0000313" key="4">
    <source>
        <dbReference type="EMBL" id="TVM33092.1"/>
    </source>
</evidence>
<dbReference type="OrthoDB" id="9778453at2"/>
<dbReference type="PROSITE" id="PS51831">
    <property type="entry name" value="HD"/>
    <property type="match status" value="1"/>
</dbReference>
<dbReference type="SUPFAM" id="SSF109604">
    <property type="entry name" value="HD-domain/PDEase-like"/>
    <property type="match status" value="1"/>
</dbReference>
<dbReference type="InterPro" id="IPR050798">
    <property type="entry name" value="YhaM_exoribonuc/phosphodiest"/>
</dbReference>
<name>A0A6P1ZFY9_9BACT</name>
<dbReference type="RefSeq" id="WP_144305820.1">
    <property type="nucleotide sequence ID" value="NZ_QMIF01000008.1"/>
</dbReference>
<evidence type="ECO:0000259" key="3">
    <source>
        <dbReference type="PROSITE" id="PS51831"/>
    </source>
</evidence>
<evidence type="ECO:0000256" key="2">
    <source>
        <dbReference type="SAM" id="MobiDB-lite"/>
    </source>
</evidence>
<feature type="region of interest" description="Disordered" evidence="2">
    <location>
        <begin position="354"/>
        <end position="383"/>
    </location>
</feature>
<dbReference type="CDD" id="cd04492">
    <property type="entry name" value="YhaM_OBF_like"/>
    <property type="match status" value="1"/>
</dbReference>
<dbReference type="Pfam" id="PF01966">
    <property type="entry name" value="HD"/>
    <property type="match status" value="1"/>
</dbReference>
<dbReference type="SMART" id="SM00471">
    <property type="entry name" value="HDc"/>
    <property type="match status" value="1"/>
</dbReference>
<dbReference type="GO" id="GO:0016787">
    <property type="term" value="F:hydrolase activity"/>
    <property type="evidence" value="ECO:0007669"/>
    <property type="project" value="UniProtKB-KW"/>
</dbReference>
<evidence type="ECO:0000313" key="5">
    <source>
        <dbReference type="Proteomes" id="UP000434052"/>
    </source>
</evidence>
<keyword evidence="4" id="KW-0238">DNA-binding</keyword>
<dbReference type="Proteomes" id="UP000434052">
    <property type="component" value="Unassembled WGS sequence"/>
</dbReference>
<feature type="compositionally biased region" description="Polar residues" evidence="2">
    <location>
        <begin position="374"/>
        <end position="383"/>
    </location>
</feature>